<evidence type="ECO:0000313" key="5">
    <source>
        <dbReference type="Proteomes" id="UP000184418"/>
    </source>
</evidence>
<feature type="domain" description="ABC-type uncharacterised transport system" evidence="2">
    <location>
        <begin position="227"/>
        <end position="530"/>
    </location>
</feature>
<dbReference type="Pfam" id="PF23357">
    <property type="entry name" value="DUF7088"/>
    <property type="match status" value="1"/>
</dbReference>
<dbReference type="InterPro" id="IPR055396">
    <property type="entry name" value="DUF7088"/>
</dbReference>
<dbReference type="Proteomes" id="UP000184418">
    <property type="component" value="Unassembled WGS sequence"/>
</dbReference>
<evidence type="ECO:0000259" key="2">
    <source>
        <dbReference type="Pfam" id="PF09822"/>
    </source>
</evidence>
<keyword evidence="1" id="KW-0472">Membrane</keyword>
<proteinExistence type="predicted"/>
<protein>
    <submittedName>
        <fullName evidence="4">Gliding-associated putative ABC transporter substrate-binding component GldG</fullName>
    </submittedName>
</protein>
<dbReference type="STRING" id="1121955.SAMN02745146_1746"/>
<dbReference type="AlphaFoldDB" id="A0A1M6EMT4"/>
<keyword evidence="5" id="KW-1185">Reference proteome</keyword>
<evidence type="ECO:0000313" key="4">
    <source>
        <dbReference type="EMBL" id="SHI86736.1"/>
    </source>
</evidence>
<organism evidence="4 5">
    <name type="scientific">Hymenobacter daecheongensis DSM 21074</name>
    <dbReference type="NCBI Taxonomy" id="1121955"/>
    <lineage>
        <taxon>Bacteria</taxon>
        <taxon>Pseudomonadati</taxon>
        <taxon>Bacteroidota</taxon>
        <taxon>Cytophagia</taxon>
        <taxon>Cytophagales</taxon>
        <taxon>Hymenobacteraceae</taxon>
        <taxon>Hymenobacter</taxon>
    </lineage>
</organism>
<dbReference type="EMBL" id="FQYN01000003">
    <property type="protein sequence ID" value="SHI86736.1"/>
    <property type="molecule type" value="Genomic_DNA"/>
</dbReference>
<feature type="domain" description="DUF7088" evidence="3">
    <location>
        <begin position="71"/>
        <end position="180"/>
    </location>
</feature>
<keyword evidence="1" id="KW-0812">Transmembrane</keyword>
<reference evidence="4 5" key="1">
    <citation type="submission" date="2016-11" db="EMBL/GenBank/DDBJ databases">
        <authorList>
            <person name="Jaros S."/>
            <person name="Januszkiewicz K."/>
            <person name="Wedrychowicz H."/>
        </authorList>
    </citation>
    <scope>NUCLEOTIDE SEQUENCE [LARGE SCALE GENOMIC DNA]</scope>
    <source>
        <strain evidence="4 5">DSM 21074</strain>
    </source>
</reference>
<feature type="transmembrane region" description="Helical" evidence="1">
    <location>
        <begin position="565"/>
        <end position="586"/>
    </location>
</feature>
<evidence type="ECO:0000259" key="3">
    <source>
        <dbReference type="Pfam" id="PF23357"/>
    </source>
</evidence>
<keyword evidence="1" id="KW-1133">Transmembrane helix</keyword>
<dbReference type="Pfam" id="PF09822">
    <property type="entry name" value="ABC_transp_aux"/>
    <property type="match status" value="1"/>
</dbReference>
<name>A0A1M6EMT4_9BACT</name>
<sequence>MLLLQSPYPSGSRLFWGGAGGGVHESTMPEQPTPTASNKRRDWFRFGAVIGLLLLFNFIGQQFFFRLDLTQEKRYTMAPATRQLLENLKQTVTVTVYLDGDFPPAFRRLQQSVRETLNEMQVYGGANLHYIFVDPSAAGTEKARNEYYAALFKKGLKPTNLGANENGKRVEKIIFPWATVAAGGKEEQVLLLRGNQAAPADVRLNQSIEGLEYELASAIRKLSPGTRKRIGVLEGHGELSNVEAGDIIGSLQQYYDVFRVDLNKVRPQDLRSLSAIIVAKPATAYSEPEKFKLDRFITQGGNALFFVDAMRVNLDSANRGGMLSFPLQLNLDDLLFKYGVRVNPDLLLDLNSGVIPLITGMSGDKPKVEPMPWQFYPLINNFSPHPITRNLDAVYTKFVSSLDTVKAASIRKTPLLFTSRYTRVLPSPVPINLNDARLEPEQKLYKQQFKPVGYLLEGQFGSLYANRAEPGTTRYQPAQSPQARPSKVLVLSDGDFIRSELDAKTGNPYRLGFDRLANTEFANRELVLNAVDYMLDESGLIAVRGKQITLRPLDKLKVIEQKRRWQLLNLAVPLVLLALFGVVRAWRRKQRYARFEGS</sequence>
<dbReference type="InterPro" id="IPR019196">
    <property type="entry name" value="ABC_transp_unknown"/>
</dbReference>
<dbReference type="NCBIfam" id="TIGR03521">
    <property type="entry name" value="GldG"/>
    <property type="match status" value="1"/>
</dbReference>
<dbReference type="InterPro" id="IPR019863">
    <property type="entry name" value="Motility-assoc_ABC-rel_GldG"/>
</dbReference>
<accession>A0A1M6EMT4</accession>
<gene>
    <name evidence="4" type="ORF">SAMN02745146_1746</name>
</gene>
<feature type="transmembrane region" description="Helical" evidence="1">
    <location>
        <begin position="43"/>
        <end position="65"/>
    </location>
</feature>
<evidence type="ECO:0000256" key="1">
    <source>
        <dbReference type="SAM" id="Phobius"/>
    </source>
</evidence>